<dbReference type="OrthoDB" id="6600758at2759"/>
<protein>
    <submittedName>
        <fullName evidence="2 4">SUMO-conjugating enzyme UBC9</fullName>
    </submittedName>
</protein>
<dbReference type="InterPro" id="IPR050113">
    <property type="entry name" value="Ub_conjugating_enzyme"/>
</dbReference>
<evidence type="ECO:0000313" key="3">
    <source>
        <dbReference type="Proteomes" id="UP000694846"/>
    </source>
</evidence>
<gene>
    <name evidence="2" type="primary">ubc-9_0</name>
    <name evidence="4" type="synonym">LOC112688997</name>
    <name evidence="2" type="ORF">g.26932</name>
</gene>
<dbReference type="InterPro" id="IPR000608">
    <property type="entry name" value="UBC"/>
</dbReference>
<evidence type="ECO:0000259" key="1">
    <source>
        <dbReference type="PROSITE" id="PS50127"/>
    </source>
</evidence>
<evidence type="ECO:0000313" key="4">
    <source>
        <dbReference type="RefSeq" id="XP_025418260.1"/>
    </source>
</evidence>
<dbReference type="Gene3D" id="3.10.110.10">
    <property type="entry name" value="Ubiquitin Conjugating Enzyme"/>
    <property type="match status" value="1"/>
</dbReference>
<dbReference type="AlphaFoldDB" id="A0A2S2QTX0"/>
<dbReference type="SUPFAM" id="SSF54495">
    <property type="entry name" value="UBC-like"/>
    <property type="match status" value="1"/>
</dbReference>
<dbReference type="PANTHER" id="PTHR24067">
    <property type="entry name" value="UBIQUITIN-CONJUGATING ENZYME E2"/>
    <property type="match status" value="1"/>
</dbReference>
<proteinExistence type="predicted"/>
<dbReference type="Pfam" id="PF00179">
    <property type="entry name" value="UQ_con"/>
    <property type="match status" value="1"/>
</dbReference>
<feature type="domain" description="UBC core" evidence="1">
    <location>
        <begin position="5"/>
        <end position="159"/>
    </location>
</feature>
<dbReference type="InterPro" id="IPR016135">
    <property type="entry name" value="UBQ-conjugating_enzyme/RWD"/>
</dbReference>
<organism evidence="2">
    <name type="scientific">Sipha flava</name>
    <name type="common">yellow sugarcane aphid</name>
    <dbReference type="NCBI Taxonomy" id="143950"/>
    <lineage>
        <taxon>Eukaryota</taxon>
        <taxon>Metazoa</taxon>
        <taxon>Ecdysozoa</taxon>
        <taxon>Arthropoda</taxon>
        <taxon>Hexapoda</taxon>
        <taxon>Insecta</taxon>
        <taxon>Pterygota</taxon>
        <taxon>Neoptera</taxon>
        <taxon>Paraneoptera</taxon>
        <taxon>Hemiptera</taxon>
        <taxon>Sternorrhyncha</taxon>
        <taxon>Aphidomorpha</taxon>
        <taxon>Aphidoidea</taxon>
        <taxon>Aphididae</taxon>
        <taxon>Sipha</taxon>
    </lineage>
</organism>
<reference evidence="4" key="2">
    <citation type="submission" date="2025-04" db="UniProtKB">
        <authorList>
            <consortium name="RefSeq"/>
        </authorList>
    </citation>
    <scope>IDENTIFICATION</scope>
    <source>
        <tissue evidence="4">Whole body</tissue>
    </source>
</reference>
<name>A0A2S2QTX0_9HEMI</name>
<keyword evidence="3" id="KW-1185">Reference proteome</keyword>
<dbReference type="EMBL" id="GGMS01011975">
    <property type="protein sequence ID" value="MBY81178.1"/>
    <property type="molecule type" value="Transcribed_RNA"/>
</dbReference>
<dbReference type="SMART" id="SM00212">
    <property type="entry name" value="UBCc"/>
    <property type="match status" value="1"/>
</dbReference>
<dbReference type="Proteomes" id="UP000694846">
    <property type="component" value="Unplaced"/>
</dbReference>
<dbReference type="PROSITE" id="PS50127">
    <property type="entry name" value="UBC_2"/>
    <property type="match status" value="1"/>
</dbReference>
<sequence>MDKPTRIQKLKNELQIWLRGDPVPGFVARPAQNEDGSINFLEWECVIPGKVNTFWEGGVYRLRLIFDEEYPIKPPKCLFNPVLFHPNILDCGLAILPPIIFNWKPENTIKTILFSFQEFLDRPTYTDDCCVNMDAFKLYEQNRTQYDKLIQEQALRTYLRSLPLYGEYYQH</sequence>
<accession>A0A2S2QTX0</accession>
<evidence type="ECO:0000313" key="2">
    <source>
        <dbReference type="EMBL" id="MBY81178.1"/>
    </source>
</evidence>
<dbReference type="RefSeq" id="XP_025418260.1">
    <property type="nucleotide sequence ID" value="XM_025562475.1"/>
</dbReference>
<reference evidence="2" key="1">
    <citation type="submission" date="2018-04" db="EMBL/GenBank/DDBJ databases">
        <title>Transcriptome assembly of Sipha flava.</title>
        <authorList>
            <person name="Scully E.D."/>
            <person name="Geib S.M."/>
            <person name="Palmer N.A."/>
            <person name="Koch K."/>
            <person name="Bradshaw J."/>
            <person name="Heng-Moss T."/>
            <person name="Sarath G."/>
        </authorList>
    </citation>
    <scope>NUCLEOTIDE SEQUENCE</scope>
</reference>